<dbReference type="AlphaFoldDB" id="O44618"/>
<feature type="transmembrane region" description="Helical" evidence="1">
    <location>
        <begin position="57"/>
        <end position="75"/>
    </location>
</feature>
<dbReference type="SMR" id="O44618"/>
<dbReference type="AGR" id="WB:WBGene00005655"/>
<evidence type="ECO:0000313" key="2">
    <source>
        <dbReference type="EMBL" id="CCD64398.1"/>
    </source>
</evidence>
<dbReference type="PhylomeDB" id="O44618"/>
<dbReference type="PeptideAtlas" id="O44618"/>
<dbReference type="Proteomes" id="UP000001940">
    <property type="component" value="Chromosome V"/>
</dbReference>
<dbReference type="PIR" id="T32653">
    <property type="entry name" value="T32653"/>
</dbReference>
<dbReference type="PANTHER" id="PTHR31930">
    <property type="entry name" value="SERPENTINE RECEPTOR, CLASS R"/>
    <property type="match status" value="1"/>
</dbReference>
<feature type="transmembrane region" description="Helical" evidence="1">
    <location>
        <begin position="95"/>
        <end position="114"/>
    </location>
</feature>
<keyword evidence="1" id="KW-0472">Membrane</keyword>
<reference evidence="2 3" key="1">
    <citation type="journal article" date="1998" name="Science">
        <title>Genome sequence of the nematode C. elegans: a platform for investigating biology.</title>
        <authorList>
            <consortium name="The C. elegans sequencing consortium"/>
            <person name="Sulson J.E."/>
            <person name="Waterston R."/>
        </authorList>
    </citation>
    <scope>NUCLEOTIDE SEQUENCE [LARGE SCALE GENOMIC DNA]</scope>
    <source>
        <strain evidence="2 3">Bristol N2</strain>
    </source>
</reference>
<accession>O44618</accession>
<evidence type="ECO:0007829" key="5">
    <source>
        <dbReference type="PeptideAtlas" id="O44618"/>
    </source>
</evidence>
<dbReference type="eggNOG" id="ENOG502TH5T">
    <property type="taxonomic scope" value="Eukaryota"/>
</dbReference>
<feature type="transmembrane region" description="Helical" evidence="1">
    <location>
        <begin position="149"/>
        <end position="168"/>
    </location>
</feature>
<name>O44618_CAEEL</name>
<organism evidence="2 3">
    <name type="scientific">Caenorhabditis elegans</name>
    <dbReference type="NCBI Taxonomy" id="6239"/>
    <lineage>
        <taxon>Eukaryota</taxon>
        <taxon>Metazoa</taxon>
        <taxon>Ecdysozoa</taxon>
        <taxon>Nematoda</taxon>
        <taxon>Chromadorea</taxon>
        <taxon>Rhabditida</taxon>
        <taxon>Rhabditina</taxon>
        <taxon>Rhabditomorpha</taxon>
        <taxon>Rhabditoidea</taxon>
        <taxon>Rhabditidae</taxon>
        <taxon>Peloderinae</taxon>
        <taxon>Caenorhabditis</taxon>
    </lineage>
</organism>
<proteinExistence type="evidence at protein level"/>
<keyword evidence="1" id="KW-0812">Transmembrane</keyword>
<dbReference type="GeneID" id="187292"/>
<dbReference type="InterPro" id="IPR004950">
    <property type="entry name" value="DUF267_CAE_spp"/>
</dbReference>
<dbReference type="RefSeq" id="NP_504347.2">
    <property type="nucleotide sequence ID" value="NM_071946.7"/>
</dbReference>
<dbReference type="ExpressionAtlas" id="O44618">
    <property type="expression patterns" value="baseline and differential"/>
</dbReference>
<keyword evidence="5" id="KW-1267">Proteomics identification</keyword>
<dbReference type="OrthoDB" id="5786439at2759"/>
<keyword evidence="1" id="KW-1133">Transmembrane helix</keyword>
<evidence type="ECO:0000256" key="1">
    <source>
        <dbReference type="SAM" id="Phobius"/>
    </source>
</evidence>
<dbReference type="CTD" id="187292"/>
<feature type="transmembrane region" description="Helical" evidence="1">
    <location>
        <begin position="188"/>
        <end position="209"/>
    </location>
</feature>
<dbReference type="UCSC" id="K11D12.3a">
    <property type="organism name" value="c. elegans"/>
</dbReference>
<feature type="transmembrane region" description="Helical" evidence="1">
    <location>
        <begin position="266"/>
        <end position="286"/>
    </location>
</feature>
<protein>
    <submittedName>
        <fullName evidence="2">Serpentine Receptor, class R</fullName>
    </submittedName>
</protein>
<gene>
    <name evidence="2 4" type="primary">srr-4</name>
    <name evidence="2" type="ORF">CELE_K11D12.3</name>
    <name evidence="4" type="ORF">K11D12.3</name>
</gene>
<dbReference type="EMBL" id="BX284605">
    <property type="protein sequence ID" value="CCD64398.1"/>
    <property type="molecule type" value="Genomic_DNA"/>
</dbReference>
<dbReference type="OMA" id="CVMGWTA"/>
<dbReference type="Bgee" id="WBGene00005655">
    <property type="expression patterns" value="Expressed in pharyngeal muscle cell (C elegans) and 3 other cell types or tissues"/>
</dbReference>
<evidence type="ECO:0000313" key="3">
    <source>
        <dbReference type="Proteomes" id="UP000001940"/>
    </source>
</evidence>
<evidence type="ECO:0000313" key="4">
    <source>
        <dbReference type="WormBase" id="K11D12.3a"/>
    </source>
</evidence>
<dbReference type="WormBase" id="K11D12.3a">
    <property type="protein sequence ID" value="CE30386"/>
    <property type="gene ID" value="WBGene00005655"/>
    <property type="gene designation" value="srr-4"/>
</dbReference>
<dbReference type="PANTHER" id="PTHR31930:SF2">
    <property type="entry name" value="SERPENTINE RECEPTOR, CLASS R"/>
    <property type="match status" value="1"/>
</dbReference>
<sequence>MKTDEVHQTEELVDGSIHKSEGIDLLGFLKYTTKLTGLDCTACAAAKNGNGSKICGFLARLFSIVVILSMLYRAITFLGEEGKLLTFNWSESNSFGFMGLHAFVCSLCVMGWTANARFPNHIKRLNEVRVLRVEPNEEIDDYSGFRKKAFFFSLPWLATLVSTALFNALQEKILFSGAVVPAYKYSLFPALAFIVWMTTSTCLAFYALFQFSMVRETEYFNKELQKASEDKKLKDPTVIADFSYRQRELLKLVNETNEFLQSYAKVAPLFCFFSIINAIFNLSFFSFVPVPYAIMLVFLLACIIGMIILSLLPAAKVQDQIVATSKILMESEDFENAENQKVYQTYRLMVDRSLKSETRIFVVNAFGINSNNLNIAMFVIPNLGPLLMMLEKLIDSNGYSSSH</sequence>
<dbReference type="PaxDb" id="6239-K11D12.3a"/>
<dbReference type="Pfam" id="PF03268">
    <property type="entry name" value="DUF267"/>
    <property type="match status" value="1"/>
</dbReference>
<dbReference type="GO" id="GO:0008340">
    <property type="term" value="P:determination of adult lifespan"/>
    <property type="evidence" value="ECO:0000315"/>
    <property type="project" value="WormBase"/>
</dbReference>
<keyword evidence="2" id="KW-0675">Receptor</keyword>
<keyword evidence="3" id="KW-1185">Reference proteome</keyword>
<feature type="transmembrane region" description="Helical" evidence="1">
    <location>
        <begin position="292"/>
        <end position="312"/>
    </location>
</feature>